<name>A0A2V3PM18_9BACT</name>
<proteinExistence type="predicted"/>
<gene>
    <name evidence="1" type="ORF">CLV62_12589</name>
</gene>
<sequence>MQTGYELLLPEGFLNYFEVVEVDTLEKVIILHLDEKVLSSEENKDNQFIKIVDNVNTLIRNKYMIIDTDEYSVAMLDNLYDHFLEVENQPDGIRKFEGEAMRNFCNRLKTYCDFHRGFNEHWMKDKLLISLKYKNNDVIPYAYFDYNLQQVIKY</sequence>
<evidence type="ECO:0000313" key="1">
    <source>
        <dbReference type="EMBL" id="PXV61256.1"/>
    </source>
</evidence>
<reference evidence="1 2" key="1">
    <citation type="submission" date="2018-03" db="EMBL/GenBank/DDBJ databases">
        <title>Genomic Encyclopedia of Archaeal and Bacterial Type Strains, Phase II (KMG-II): from individual species to whole genera.</title>
        <authorList>
            <person name="Goeker M."/>
        </authorList>
    </citation>
    <scope>NUCLEOTIDE SEQUENCE [LARGE SCALE GENOMIC DNA]</scope>
    <source>
        <strain evidence="1 2">DSM 100214</strain>
    </source>
</reference>
<protein>
    <submittedName>
        <fullName evidence="1">Uncharacterized protein</fullName>
    </submittedName>
</protein>
<keyword evidence="2" id="KW-1185">Reference proteome</keyword>
<dbReference type="AlphaFoldDB" id="A0A2V3PM18"/>
<dbReference type="OrthoDB" id="1119824at2"/>
<comment type="caution">
    <text evidence="1">The sequence shown here is derived from an EMBL/GenBank/DDBJ whole genome shotgun (WGS) entry which is preliminary data.</text>
</comment>
<dbReference type="EMBL" id="QICL01000025">
    <property type="protein sequence ID" value="PXV61256.1"/>
    <property type="molecule type" value="Genomic_DNA"/>
</dbReference>
<dbReference type="Proteomes" id="UP000247973">
    <property type="component" value="Unassembled WGS sequence"/>
</dbReference>
<accession>A0A2V3PM18</accession>
<organism evidence="1 2">
    <name type="scientific">Dysgonomonas alginatilytica</name>
    <dbReference type="NCBI Taxonomy" id="1605892"/>
    <lineage>
        <taxon>Bacteria</taxon>
        <taxon>Pseudomonadati</taxon>
        <taxon>Bacteroidota</taxon>
        <taxon>Bacteroidia</taxon>
        <taxon>Bacteroidales</taxon>
        <taxon>Dysgonomonadaceae</taxon>
        <taxon>Dysgonomonas</taxon>
    </lineage>
</organism>
<dbReference type="RefSeq" id="WP_110311875.1">
    <property type="nucleotide sequence ID" value="NZ_QICL01000025.1"/>
</dbReference>
<evidence type="ECO:0000313" key="2">
    <source>
        <dbReference type="Proteomes" id="UP000247973"/>
    </source>
</evidence>